<evidence type="ECO:0000313" key="4">
    <source>
        <dbReference type="Proteomes" id="UP000235728"/>
    </source>
</evidence>
<name>A0A2N6NQX9_BEABA</name>
<reference evidence="3 4" key="1">
    <citation type="journal article" date="2016" name="Appl. Microbiol. Biotechnol.">
        <title>Characterization of T-DNA insertion mutants with decreased virulence in the entomopathogenic fungus Beauveria bassiana JEF-007.</title>
        <authorList>
            <person name="Kim S."/>
            <person name="Lee S.J."/>
            <person name="Nai Y.S."/>
            <person name="Yu J.S."/>
            <person name="Lee M.R."/>
            <person name="Yang Y.T."/>
            <person name="Kim J.S."/>
        </authorList>
    </citation>
    <scope>NUCLEOTIDE SEQUENCE [LARGE SCALE GENOMIC DNA]</scope>
    <source>
        <strain evidence="3 4">JEF-007</strain>
    </source>
</reference>
<keyword evidence="2" id="KW-1133">Transmembrane helix</keyword>
<accession>A0A2N6NQX9</accession>
<feature type="compositionally biased region" description="Basic and acidic residues" evidence="1">
    <location>
        <begin position="132"/>
        <end position="147"/>
    </location>
</feature>
<dbReference type="OMA" id="ETARYNH"/>
<proteinExistence type="predicted"/>
<keyword evidence="2" id="KW-0472">Membrane</keyword>
<feature type="region of interest" description="Disordered" evidence="1">
    <location>
        <begin position="109"/>
        <end position="169"/>
    </location>
</feature>
<dbReference type="EMBL" id="MRVG01000004">
    <property type="protein sequence ID" value="PMB69680.1"/>
    <property type="molecule type" value="Genomic_DNA"/>
</dbReference>
<keyword evidence="2" id="KW-0812">Transmembrane</keyword>
<evidence type="ECO:0000313" key="3">
    <source>
        <dbReference type="EMBL" id="PMB69680.1"/>
    </source>
</evidence>
<organism evidence="3 4">
    <name type="scientific">Beauveria bassiana</name>
    <name type="common">White muscardine disease fungus</name>
    <name type="synonym">Tritirachium shiotae</name>
    <dbReference type="NCBI Taxonomy" id="176275"/>
    <lineage>
        <taxon>Eukaryota</taxon>
        <taxon>Fungi</taxon>
        <taxon>Dikarya</taxon>
        <taxon>Ascomycota</taxon>
        <taxon>Pezizomycotina</taxon>
        <taxon>Sordariomycetes</taxon>
        <taxon>Hypocreomycetidae</taxon>
        <taxon>Hypocreales</taxon>
        <taxon>Cordycipitaceae</taxon>
        <taxon>Beauveria</taxon>
    </lineage>
</organism>
<dbReference type="AlphaFoldDB" id="A0A2N6NQX9"/>
<protein>
    <submittedName>
        <fullName evidence="3">Uncharacterized protein</fullName>
    </submittedName>
</protein>
<evidence type="ECO:0000256" key="2">
    <source>
        <dbReference type="SAM" id="Phobius"/>
    </source>
</evidence>
<comment type="caution">
    <text evidence="3">The sequence shown here is derived from an EMBL/GenBank/DDBJ whole genome shotgun (WGS) entry which is preliminary data.</text>
</comment>
<gene>
    <name evidence="3" type="ORF">BM221_004325</name>
</gene>
<dbReference type="Proteomes" id="UP000235728">
    <property type="component" value="Unassembled WGS sequence"/>
</dbReference>
<evidence type="ECO:0000256" key="1">
    <source>
        <dbReference type="SAM" id="MobiDB-lite"/>
    </source>
</evidence>
<sequence>MSAINRSLEQSRLEIMILAIGVLVLVSLLGLFVFINLRFRPRGERKAQQIDYGYDQKPKSLLPAETARYNHGDTFIDSVRRRSASLADNAKREFAILTRRVTMSASIDATASGQDVRPRPEQRSFQLVSSTSREDAAQEKVQDDHKNTIIASSRNDVSHDEADQEIVMM</sequence>
<feature type="transmembrane region" description="Helical" evidence="2">
    <location>
        <begin position="15"/>
        <end position="37"/>
    </location>
</feature>